<dbReference type="InParanoid" id="A0A1Z5KRW9"/>
<reference evidence="1 2" key="1">
    <citation type="journal article" date="2015" name="Plant Cell">
        <title>Oil accumulation by the oleaginous diatom Fistulifera solaris as revealed by the genome and transcriptome.</title>
        <authorList>
            <person name="Tanaka T."/>
            <person name="Maeda Y."/>
            <person name="Veluchamy A."/>
            <person name="Tanaka M."/>
            <person name="Abida H."/>
            <person name="Marechal E."/>
            <person name="Bowler C."/>
            <person name="Muto M."/>
            <person name="Sunaga Y."/>
            <person name="Tanaka M."/>
            <person name="Yoshino T."/>
            <person name="Taniguchi T."/>
            <person name="Fukuda Y."/>
            <person name="Nemoto M."/>
            <person name="Matsumoto M."/>
            <person name="Wong P.S."/>
            <person name="Aburatani S."/>
            <person name="Fujibuchi W."/>
        </authorList>
    </citation>
    <scope>NUCLEOTIDE SEQUENCE [LARGE SCALE GENOMIC DNA]</scope>
    <source>
        <strain evidence="1 2">JPCC DA0580</strain>
    </source>
</reference>
<dbReference type="EMBL" id="BDSP01000278">
    <property type="protein sequence ID" value="GAX28668.1"/>
    <property type="molecule type" value="Genomic_DNA"/>
</dbReference>
<dbReference type="Proteomes" id="UP000198406">
    <property type="component" value="Unassembled WGS sequence"/>
</dbReference>
<proteinExistence type="predicted"/>
<organism evidence="1 2">
    <name type="scientific">Fistulifera solaris</name>
    <name type="common">Oleaginous diatom</name>
    <dbReference type="NCBI Taxonomy" id="1519565"/>
    <lineage>
        <taxon>Eukaryota</taxon>
        <taxon>Sar</taxon>
        <taxon>Stramenopiles</taxon>
        <taxon>Ochrophyta</taxon>
        <taxon>Bacillariophyta</taxon>
        <taxon>Bacillariophyceae</taxon>
        <taxon>Bacillariophycidae</taxon>
        <taxon>Naviculales</taxon>
        <taxon>Naviculaceae</taxon>
        <taxon>Fistulifera</taxon>
    </lineage>
</organism>
<sequence length="229" mass="25244">MDSFKAVSAAAVPDFVGLNQPDCRLCPNDDDKMALKDTNGQVILSVMFRTQKLTAFHSSFENTLCGFLRESGSTNFAHAHVCSFSFLDMPGQPRVSWPIQNKLTENTDAQVAFRGTLHELSESDMTLVDQSVISAYNEAFLSVGYGLGSLHTVADMDMPSHLAQPDCRLCPNDDDVMAVGEAKSLIVSLPLRSPTAFSVLTMMMGSRWPFQTRNWCSCMVFSNRHSARS</sequence>
<evidence type="ECO:0000313" key="2">
    <source>
        <dbReference type="Proteomes" id="UP000198406"/>
    </source>
</evidence>
<comment type="caution">
    <text evidence="1">The sequence shown here is derived from an EMBL/GenBank/DDBJ whole genome shotgun (WGS) entry which is preliminary data.</text>
</comment>
<dbReference type="AlphaFoldDB" id="A0A1Z5KRW9"/>
<accession>A0A1Z5KRW9</accession>
<protein>
    <submittedName>
        <fullName evidence="1">Uncharacterized protein</fullName>
    </submittedName>
</protein>
<name>A0A1Z5KRW9_FISSO</name>
<evidence type="ECO:0000313" key="1">
    <source>
        <dbReference type="EMBL" id="GAX28668.1"/>
    </source>
</evidence>
<keyword evidence="2" id="KW-1185">Reference proteome</keyword>
<gene>
    <name evidence="1" type="ORF">FisN_33Hu058</name>
</gene>